<comment type="caution">
    <text evidence="1">The sequence shown here is derived from an EMBL/GenBank/DDBJ whole genome shotgun (WGS) entry which is preliminary data.</text>
</comment>
<protein>
    <submittedName>
        <fullName evidence="1">Uncharacterized protein</fullName>
    </submittedName>
</protein>
<evidence type="ECO:0000313" key="2">
    <source>
        <dbReference type="Proteomes" id="UP000176689"/>
    </source>
</evidence>
<organism evidence="1 2">
    <name type="scientific">Candidatus Kaiserbacteria bacterium RIFCSPHIGHO2_12_FULL_53_13</name>
    <dbReference type="NCBI Taxonomy" id="1798502"/>
    <lineage>
        <taxon>Bacteria</taxon>
        <taxon>Candidatus Kaiseribacteriota</taxon>
    </lineage>
</organism>
<dbReference type="Proteomes" id="UP000176689">
    <property type="component" value="Unassembled WGS sequence"/>
</dbReference>
<proteinExistence type="predicted"/>
<reference evidence="1 2" key="1">
    <citation type="journal article" date="2016" name="Nat. Commun.">
        <title>Thousands of microbial genomes shed light on interconnected biogeochemical processes in an aquifer system.</title>
        <authorList>
            <person name="Anantharaman K."/>
            <person name="Brown C.T."/>
            <person name="Hug L.A."/>
            <person name="Sharon I."/>
            <person name="Castelle C.J."/>
            <person name="Probst A.J."/>
            <person name="Thomas B.C."/>
            <person name="Singh A."/>
            <person name="Wilkins M.J."/>
            <person name="Karaoz U."/>
            <person name="Brodie E.L."/>
            <person name="Williams K.H."/>
            <person name="Hubbard S.S."/>
            <person name="Banfield J.F."/>
        </authorList>
    </citation>
    <scope>NUCLEOTIDE SEQUENCE [LARGE SCALE GENOMIC DNA]</scope>
</reference>
<gene>
    <name evidence="1" type="ORF">A3F27_02000</name>
</gene>
<evidence type="ECO:0000313" key="1">
    <source>
        <dbReference type="EMBL" id="OGG69923.1"/>
    </source>
</evidence>
<dbReference type="AlphaFoldDB" id="A0A1F6E873"/>
<sequence length="80" mass="9129">MTTKVIFNTDKKLKAAAMKKARGQGMTLSAVLNLALRAYVDNRMEIDVLGQMIERGHEDIRRGRTIPAEEVYRRLGLKIR</sequence>
<name>A0A1F6E873_9BACT</name>
<dbReference type="EMBL" id="MFLP01000027">
    <property type="protein sequence ID" value="OGG69923.1"/>
    <property type="molecule type" value="Genomic_DNA"/>
</dbReference>
<accession>A0A1F6E873</accession>